<proteinExistence type="predicted"/>
<dbReference type="PANTHER" id="PTHR18901">
    <property type="entry name" value="2-DEOXYGLUCOSE-6-PHOSPHATE PHOSPHATASE 2"/>
    <property type="match status" value="1"/>
</dbReference>
<dbReference type="Gene3D" id="1.10.150.240">
    <property type="entry name" value="Putative phosphatase, domain 2"/>
    <property type="match status" value="1"/>
</dbReference>
<dbReference type="InterPro" id="IPR023214">
    <property type="entry name" value="HAD_sf"/>
</dbReference>
<dbReference type="InterPro" id="IPR006439">
    <property type="entry name" value="HAD-SF_hydro_IA"/>
</dbReference>
<reference evidence="2" key="1">
    <citation type="submission" date="2017-04" db="EMBL/GenBank/DDBJ databases">
        <title>Function of individual gut microbiota members based on whole genome sequencing of pure cultures obtained from chicken caecum.</title>
        <authorList>
            <person name="Medvecky M."/>
            <person name="Cejkova D."/>
            <person name="Polansky O."/>
            <person name="Karasova D."/>
            <person name="Kubasova T."/>
            <person name="Cizek A."/>
            <person name="Rychlik I."/>
        </authorList>
    </citation>
    <scope>NUCLEOTIDE SEQUENCE [LARGE SCALE GENOMIC DNA]</scope>
    <source>
        <strain evidence="2">An149</strain>
    </source>
</reference>
<dbReference type="Proteomes" id="UP000196258">
    <property type="component" value="Unassembled WGS sequence"/>
</dbReference>
<name>A0A1Y4QQ84_9FIRM</name>
<dbReference type="InterPro" id="IPR041492">
    <property type="entry name" value="HAD_2"/>
</dbReference>
<evidence type="ECO:0000313" key="2">
    <source>
        <dbReference type="Proteomes" id="UP000196258"/>
    </source>
</evidence>
<dbReference type="InterPro" id="IPR023198">
    <property type="entry name" value="PGP-like_dom2"/>
</dbReference>
<gene>
    <name evidence="1" type="ORF">B5E91_00515</name>
</gene>
<dbReference type="InterPro" id="IPR036412">
    <property type="entry name" value="HAD-like_sf"/>
</dbReference>
<accession>A0A1Y4QQ84</accession>
<dbReference type="SUPFAM" id="SSF56784">
    <property type="entry name" value="HAD-like"/>
    <property type="match status" value="1"/>
</dbReference>
<evidence type="ECO:0008006" key="3">
    <source>
        <dbReference type="Google" id="ProtNLM"/>
    </source>
</evidence>
<dbReference type="GO" id="GO:0016791">
    <property type="term" value="F:phosphatase activity"/>
    <property type="evidence" value="ECO:0007669"/>
    <property type="project" value="TreeGrafter"/>
</dbReference>
<dbReference type="PANTHER" id="PTHR18901:SF38">
    <property type="entry name" value="PSEUDOURIDINE-5'-PHOSPHATASE"/>
    <property type="match status" value="1"/>
</dbReference>
<protein>
    <recommendedName>
        <fullName evidence="3">HAD family phosphatase</fullName>
    </recommendedName>
</protein>
<dbReference type="SFLD" id="SFLDS00003">
    <property type="entry name" value="Haloacid_Dehalogenase"/>
    <property type="match status" value="1"/>
</dbReference>
<evidence type="ECO:0000313" key="1">
    <source>
        <dbReference type="EMBL" id="OUQ06443.1"/>
    </source>
</evidence>
<sequence length="225" mass="26132">MIITGAIFDIDGTLIDSMKIWDNLGERYLLKLGIQPKANLSRVLYPMTLNESCLYLKNHYSLTYSTDKIKQDLLKILNDFYYFEVPAKKGVNKFLATLKKLNIPMVLATSGNKDLAIVALKRLNLFKYFEAIFTCDEMQTTKKEPYIFNKAAHYINSKPQHTLVFEDNLDAINTAKENGFITIAIEDTFNIYNKEIFQASADYYLDDFSNNEIFTKYFKNNIREE</sequence>
<dbReference type="AlphaFoldDB" id="A0A1Y4QQ84"/>
<dbReference type="Pfam" id="PF13419">
    <property type="entry name" value="HAD_2"/>
    <property type="match status" value="1"/>
</dbReference>
<dbReference type="NCBIfam" id="TIGR01509">
    <property type="entry name" value="HAD-SF-IA-v3"/>
    <property type="match status" value="1"/>
</dbReference>
<dbReference type="Gene3D" id="3.40.50.1000">
    <property type="entry name" value="HAD superfamily/HAD-like"/>
    <property type="match status" value="1"/>
</dbReference>
<dbReference type="SFLD" id="SFLDG01129">
    <property type="entry name" value="C1.5:_HAD__Beta-PGM__Phosphata"/>
    <property type="match status" value="1"/>
</dbReference>
<dbReference type="CDD" id="cd07505">
    <property type="entry name" value="HAD_BPGM-like"/>
    <property type="match status" value="1"/>
</dbReference>
<dbReference type="RefSeq" id="WP_087253742.1">
    <property type="nucleotide sequence ID" value="NZ_NFLB01000001.1"/>
</dbReference>
<dbReference type="EMBL" id="NFLB01000001">
    <property type="protein sequence ID" value="OUQ06443.1"/>
    <property type="molecule type" value="Genomic_DNA"/>
</dbReference>
<comment type="caution">
    <text evidence="1">The sequence shown here is derived from an EMBL/GenBank/DDBJ whole genome shotgun (WGS) entry which is preliminary data.</text>
</comment>
<organism evidence="1 2">
    <name type="scientific">Thomasclavelia spiroformis</name>
    <dbReference type="NCBI Taxonomy" id="29348"/>
    <lineage>
        <taxon>Bacteria</taxon>
        <taxon>Bacillati</taxon>
        <taxon>Bacillota</taxon>
        <taxon>Erysipelotrichia</taxon>
        <taxon>Erysipelotrichales</taxon>
        <taxon>Coprobacillaceae</taxon>
        <taxon>Thomasclavelia</taxon>
    </lineage>
</organism>